<dbReference type="Proteomes" id="UP000729402">
    <property type="component" value="Unassembled WGS sequence"/>
</dbReference>
<protein>
    <submittedName>
        <fullName evidence="2">Uncharacterized protein</fullName>
    </submittedName>
</protein>
<proteinExistence type="predicted"/>
<dbReference type="EMBL" id="JAAALK010001256">
    <property type="protein sequence ID" value="KAG8043105.1"/>
    <property type="molecule type" value="Genomic_DNA"/>
</dbReference>
<feature type="region of interest" description="Disordered" evidence="1">
    <location>
        <begin position="1"/>
        <end position="21"/>
    </location>
</feature>
<dbReference type="AlphaFoldDB" id="A0A8J5RD46"/>
<organism evidence="2 3">
    <name type="scientific">Zizania palustris</name>
    <name type="common">Northern wild rice</name>
    <dbReference type="NCBI Taxonomy" id="103762"/>
    <lineage>
        <taxon>Eukaryota</taxon>
        <taxon>Viridiplantae</taxon>
        <taxon>Streptophyta</taxon>
        <taxon>Embryophyta</taxon>
        <taxon>Tracheophyta</taxon>
        <taxon>Spermatophyta</taxon>
        <taxon>Magnoliopsida</taxon>
        <taxon>Liliopsida</taxon>
        <taxon>Poales</taxon>
        <taxon>Poaceae</taxon>
        <taxon>BOP clade</taxon>
        <taxon>Oryzoideae</taxon>
        <taxon>Oryzeae</taxon>
        <taxon>Zizaniinae</taxon>
        <taxon>Zizania</taxon>
    </lineage>
</organism>
<name>A0A8J5RD46_ZIZPA</name>
<accession>A0A8J5RD46</accession>
<evidence type="ECO:0000313" key="3">
    <source>
        <dbReference type="Proteomes" id="UP000729402"/>
    </source>
</evidence>
<reference evidence="2" key="1">
    <citation type="journal article" date="2021" name="bioRxiv">
        <title>Whole Genome Assembly and Annotation of Northern Wild Rice, Zizania palustris L., Supports a Whole Genome Duplication in the Zizania Genus.</title>
        <authorList>
            <person name="Haas M."/>
            <person name="Kono T."/>
            <person name="Macchietto M."/>
            <person name="Millas R."/>
            <person name="McGilp L."/>
            <person name="Shao M."/>
            <person name="Duquette J."/>
            <person name="Hirsch C.N."/>
            <person name="Kimball J."/>
        </authorList>
    </citation>
    <scope>NUCLEOTIDE SEQUENCE</scope>
    <source>
        <tissue evidence="2">Fresh leaf tissue</tissue>
    </source>
</reference>
<keyword evidence="3" id="KW-1185">Reference proteome</keyword>
<evidence type="ECO:0000256" key="1">
    <source>
        <dbReference type="SAM" id="MobiDB-lite"/>
    </source>
</evidence>
<feature type="compositionally biased region" description="Low complexity" evidence="1">
    <location>
        <begin position="11"/>
        <end position="21"/>
    </location>
</feature>
<gene>
    <name evidence="2" type="ORF">GUJ93_ZPchr2169g6446</name>
</gene>
<comment type="caution">
    <text evidence="2">The sequence shown here is derived from an EMBL/GenBank/DDBJ whole genome shotgun (WGS) entry which is preliminary data.</text>
</comment>
<evidence type="ECO:0000313" key="2">
    <source>
        <dbReference type="EMBL" id="KAG8043105.1"/>
    </source>
</evidence>
<reference evidence="2" key="2">
    <citation type="submission" date="2021-02" db="EMBL/GenBank/DDBJ databases">
        <authorList>
            <person name="Kimball J.A."/>
            <person name="Haas M.W."/>
            <person name="Macchietto M."/>
            <person name="Kono T."/>
            <person name="Duquette J."/>
            <person name="Shao M."/>
        </authorList>
    </citation>
    <scope>NUCLEOTIDE SEQUENCE</scope>
    <source>
        <tissue evidence="2">Fresh leaf tissue</tissue>
    </source>
</reference>
<sequence>MEKALTKIGNSLAPRRPSRSSPPLATISLLVYVLYVLVSLGEDGQGKKKPYVLASFDPRQVRRLHRLCSSGVVPPLSTMVSYWHLHPSRVSRADSLFETEVETLTEALESANNVVLSTISMIFVTMYSSNVLSLTNTATKVALRLVRPAKKVIVEKAHKTVVP</sequence>